<feature type="domain" description="VOC" evidence="1">
    <location>
        <begin position="17"/>
        <end position="133"/>
    </location>
</feature>
<reference evidence="2 3" key="1">
    <citation type="submission" date="2019-07" db="EMBL/GenBank/DDBJ databases">
        <title>Microlunatus dokdonensis sp. nov. isolated from the rhizospheric soil of the wild plant Elymus tsukushiensis.</title>
        <authorList>
            <person name="Ghim S.-Y."/>
            <person name="Hwang Y.-J."/>
            <person name="Son J.-S."/>
            <person name="Shin J.-H."/>
        </authorList>
    </citation>
    <scope>NUCLEOTIDE SEQUENCE [LARGE SCALE GENOMIC DNA]</scope>
    <source>
        <strain evidence="2 3">KUDC0627</strain>
    </source>
</reference>
<dbReference type="Gene3D" id="3.10.180.10">
    <property type="entry name" value="2,3-Dihydroxybiphenyl 1,2-Dioxygenase, domain 1"/>
    <property type="match status" value="1"/>
</dbReference>
<sequence>MTETQQSESSTATPVASVAMFTIDCADPKPLLDFYSRLLGMTIAYQDENVGMLAGENGPAIGFGKVDHYTPPAWPDDNSDKQFHLDLKVADIPAAEKAAVELGATVPDHQPGETWRVLLDPAGHPFCLTVWQM</sequence>
<evidence type="ECO:0000313" key="2">
    <source>
        <dbReference type="EMBL" id="QDP94635.1"/>
    </source>
</evidence>
<dbReference type="InterPro" id="IPR037523">
    <property type="entry name" value="VOC_core"/>
</dbReference>
<dbReference type="CDD" id="cd06587">
    <property type="entry name" value="VOC"/>
    <property type="match status" value="1"/>
</dbReference>
<dbReference type="RefSeq" id="WP_143984624.1">
    <property type="nucleotide sequence ID" value="NZ_CP041692.1"/>
</dbReference>
<proteinExistence type="predicted"/>
<dbReference type="InterPro" id="IPR041581">
    <property type="entry name" value="Glyoxalase_6"/>
</dbReference>
<name>A0A516PTW0_9ACTN</name>
<dbReference type="SUPFAM" id="SSF54593">
    <property type="entry name" value="Glyoxalase/Bleomycin resistance protein/Dihydroxybiphenyl dioxygenase"/>
    <property type="match status" value="1"/>
</dbReference>
<evidence type="ECO:0000313" key="3">
    <source>
        <dbReference type="Proteomes" id="UP000319263"/>
    </source>
</evidence>
<accession>A0A516PTW0</accession>
<organism evidence="2 3">
    <name type="scientific">Microlunatus elymi</name>
    <dbReference type="NCBI Taxonomy" id="2596828"/>
    <lineage>
        <taxon>Bacteria</taxon>
        <taxon>Bacillati</taxon>
        <taxon>Actinomycetota</taxon>
        <taxon>Actinomycetes</taxon>
        <taxon>Propionibacteriales</taxon>
        <taxon>Propionibacteriaceae</taxon>
        <taxon>Microlunatus</taxon>
    </lineage>
</organism>
<dbReference type="PANTHER" id="PTHR35908:SF1">
    <property type="entry name" value="CONSERVED PROTEIN"/>
    <property type="match status" value="1"/>
</dbReference>
<keyword evidence="3" id="KW-1185">Reference proteome</keyword>
<dbReference type="OrthoDB" id="1645442at2"/>
<gene>
    <name evidence="2" type="ORF">FOE78_00715</name>
</gene>
<dbReference type="KEGG" id="mik:FOE78_00715"/>
<dbReference type="Pfam" id="PF18029">
    <property type="entry name" value="Glyoxalase_6"/>
    <property type="match status" value="1"/>
</dbReference>
<dbReference type="Proteomes" id="UP000319263">
    <property type="component" value="Chromosome"/>
</dbReference>
<dbReference type="InterPro" id="IPR029068">
    <property type="entry name" value="Glyas_Bleomycin-R_OHBP_Dase"/>
</dbReference>
<evidence type="ECO:0000259" key="1">
    <source>
        <dbReference type="PROSITE" id="PS51819"/>
    </source>
</evidence>
<protein>
    <submittedName>
        <fullName evidence="2">VOC family protein</fullName>
    </submittedName>
</protein>
<dbReference type="PROSITE" id="PS51819">
    <property type="entry name" value="VOC"/>
    <property type="match status" value="1"/>
</dbReference>
<dbReference type="AlphaFoldDB" id="A0A516PTW0"/>
<dbReference type="EMBL" id="CP041692">
    <property type="protein sequence ID" value="QDP94635.1"/>
    <property type="molecule type" value="Genomic_DNA"/>
</dbReference>
<dbReference type="PANTHER" id="PTHR35908">
    <property type="entry name" value="HYPOTHETICAL FUSION PROTEIN"/>
    <property type="match status" value="1"/>
</dbReference>